<dbReference type="AlphaFoldDB" id="A0A0D8IFJ8"/>
<evidence type="ECO:0000313" key="3">
    <source>
        <dbReference type="Proteomes" id="UP000035704"/>
    </source>
</evidence>
<proteinExistence type="predicted"/>
<feature type="domain" description="DRTGG" evidence="1">
    <location>
        <begin position="5"/>
        <end position="98"/>
    </location>
</feature>
<dbReference type="SUPFAM" id="SSF75138">
    <property type="entry name" value="HprK N-terminal domain-like"/>
    <property type="match status" value="1"/>
</dbReference>
<dbReference type="Pfam" id="PF07085">
    <property type="entry name" value="DRTGG"/>
    <property type="match status" value="1"/>
</dbReference>
<organism evidence="2 3">
    <name type="scientific">Clostridium aceticum</name>
    <dbReference type="NCBI Taxonomy" id="84022"/>
    <lineage>
        <taxon>Bacteria</taxon>
        <taxon>Bacillati</taxon>
        <taxon>Bacillota</taxon>
        <taxon>Clostridia</taxon>
        <taxon>Eubacteriales</taxon>
        <taxon>Clostridiaceae</taxon>
        <taxon>Clostridium</taxon>
    </lineage>
</organism>
<protein>
    <submittedName>
        <fullName evidence="2">Transcriptional regulator</fullName>
    </submittedName>
</protein>
<gene>
    <name evidence="2" type="ORF">CACET_c16270</name>
</gene>
<dbReference type="Gene3D" id="3.40.1390.20">
    <property type="entry name" value="HprK N-terminal domain-like"/>
    <property type="match status" value="1"/>
</dbReference>
<dbReference type="EMBL" id="CP009687">
    <property type="protein sequence ID" value="AKL95076.1"/>
    <property type="molecule type" value="Genomic_DNA"/>
</dbReference>
<dbReference type="KEGG" id="cace:CACET_c16270"/>
<accession>A0A0D8IFJ8</accession>
<reference evidence="2 3" key="1">
    <citation type="submission" date="2014-10" db="EMBL/GenBank/DDBJ databases">
        <title>Genome sequence of Clostridium aceticum DSM 1496.</title>
        <authorList>
            <person name="Poehlein A."/>
            <person name="Schiel-Bengelsdorf B."/>
            <person name="Gottschalk G."/>
            <person name="Duerre P."/>
            <person name="Daniel R."/>
        </authorList>
    </citation>
    <scope>NUCLEOTIDE SEQUENCE [LARGE SCALE GENOMIC DNA]</scope>
    <source>
        <strain evidence="2 3">DSM 1496</strain>
    </source>
</reference>
<dbReference type="Proteomes" id="UP000035704">
    <property type="component" value="Chromosome"/>
</dbReference>
<evidence type="ECO:0000313" key="2">
    <source>
        <dbReference type="EMBL" id="AKL95076.1"/>
    </source>
</evidence>
<dbReference type="InterPro" id="IPR028979">
    <property type="entry name" value="Ser_kin/Pase_Hpr-like_N_sf"/>
</dbReference>
<dbReference type="InterPro" id="IPR010766">
    <property type="entry name" value="DRTGG"/>
</dbReference>
<evidence type="ECO:0000259" key="1">
    <source>
        <dbReference type="Pfam" id="PF07085"/>
    </source>
</evidence>
<name>A0A0D8IFJ8_9CLOT</name>
<dbReference type="PATRIC" id="fig|84022.5.peg.3084"/>
<dbReference type="OrthoDB" id="9800390at2"/>
<dbReference type="RefSeq" id="WP_044823813.1">
    <property type="nucleotide sequence ID" value="NZ_CP009687.1"/>
</dbReference>
<keyword evidence="3" id="KW-1185">Reference proteome</keyword>
<sequence>MTLKEVQQLLNAEILYGENLLDREANTAFACDLMSDALAFLDDKTLLLTGLVNSHTIRAAEIVDIVAVVFVRGKKAEEEIIKLAEEHEIVIMSTKNTLYVSSGILYAEGLEGASIEYN</sequence>
<dbReference type="STRING" id="84022.CACET_c16270"/>